<feature type="signal peptide" evidence="1">
    <location>
        <begin position="1"/>
        <end position="19"/>
    </location>
</feature>
<dbReference type="EMBL" id="LHPF02000015">
    <property type="protein sequence ID" value="PSC71416.1"/>
    <property type="molecule type" value="Genomic_DNA"/>
</dbReference>
<keyword evidence="3" id="KW-1185">Reference proteome</keyword>
<evidence type="ECO:0000313" key="3">
    <source>
        <dbReference type="Proteomes" id="UP000239649"/>
    </source>
</evidence>
<organism evidence="2 3">
    <name type="scientific">Micractinium conductrix</name>
    <dbReference type="NCBI Taxonomy" id="554055"/>
    <lineage>
        <taxon>Eukaryota</taxon>
        <taxon>Viridiplantae</taxon>
        <taxon>Chlorophyta</taxon>
        <taxon>core chlorophytes</taxon>
        <taxon>Trebouxiophyceae</taxon>
        <taxon>Chlorellales</taxon>
        <taxon>Chlorellaceae</taxon>
        <taxon>Chlorella clade</taxon>
        <taxon>Micractinium</taxon>
    </lineage>
</organism>
<keyword evidence="2" id="KW-0067">ATP-binding</keyword>
<keyword evidence="2" id="KW-0547">Nucleotide-binding</keyword>
<evidence type="ECO:0000313" key="2">
    <source>
        <dbReference type="EMBL" id="PSC71416.1"/>
    </source>
</evidence>
<protein>
    <submittedName>
        <fullName evidence="2">Choline ABC transporter ATP-binding</fullName>
    </submittedName>
</protein>
<gene>
    <name evidence="2" type="ORF">C2E20_5267</name>
</gene>
<dbReference type="AlphaFoldDB" id="A0A2P6VBF4"/>
<evidence type="ECO:0000256" key="1">
    <source>
        <dbReference type="SAM" id="SignalP"/>
    </source>
</evidence>
<keyword evidence="1" id="KW-0732">Signal</keyword>
<comment type="caution">
    <text evidence="2">The sequence shown here is derived from an EMBL/GenBank/DDBJ whole genome shotgun (WGS) entry which is preliminary data.</text>
</comment>
<sequence>MAARLSLLALALWLAVAFAAEAPPTCSDPAFESSGSIYVVQDGNLTGDDDAAAAVLLLQAFVASELHKDEACEVTETVIDGIACSRPVEEGDVLEGDTKVETDGIVFDAQVAQKVVCPDGSYWVRYEARGIKVADSDALENIETRFIEVFDSSYV</sequence>
<accession>A0A2P6VBF4</accession>
<dbReference type="GO" id="GO:0005524">
    <property type="term" value="F:ATP binding"/>
    <property type="evidence" value="ECO:0007669"/>
    <property type="project" value="UniProtKB-KW"/>
</dbReference>
<reference evidence="2 3" key="1">
    <citation type="journal article" date="2018" name="Plant J.">
        <title>Genome sequences of Chlorella sorokiniana UTEX 1602 and Micractinium conductrix SAG 241.80: implications to maltose excretion by a green alga.</title>
        <authorList>
            <person name="Arriola M.B."/>
            <person name="Velmurugan N."/>
            <person name="Zhang Y."/>
            <person name="Plunkett M.H."/>
            <person name="Hondzo H."/>
            <person name="Barney B.M."/>
        </authorList>
    </citation>
    <scope>NUCLEOTIDE SEQUENCE [LARGE SCALE GENOMIC DNA]</scope>
    <source>
        <strain evidence="2 3">SAG 241.80</strain>
    </source>
</reference>
<feature type="chain" id="PRO_5015170503" evidence="1">
    <location>
        <begin position="20"/>
        <end position="155"/>
    </location>
</feature>
<proteinExistence type="predicted"/>
<dbReference type="Proteomes" id="UP000239649">
    <property type="component" value="Unassembled WGS sequence"/>
</dbReference>
<name>A0A2P6VBF4_9CHLO</name>
<dbReference type="OrthoDB" id="10538254at2759"/>